<keyword evidence="3" id="KW-1185">Reference proteome</keyword>
<evidence type="ECO:0000256" key="1">
    <source>
        <dbReference type="SAM" id="Phobius"/>
    </source>
</evidence>
<keyword evidence="1" id="KW-0812">Transmembrane</keyword>
<dbReference type="Proteomes" id="UP000650628">
    <property type="component" value="Unassembled WGS sequence"/>
</dbReference>
<evidence type="ECO:0000313" key="2">
    <source>
        <dbReference type="EMBL" id="GII28480.1"/>
    </source>
</evidence>
<keyword evidence="1" id="KW-0472">Membrane</keyword>
<evidence type="ECO:0008006" key="4">
    <source>
        <dbReference type="Google" id="ProtNLM"/>
    </source>
</evidence>
<dbReference type="EMBL" id="BOOO01000009">
    <property type="protein sequence ID" value="GII28480.1"/>
    <property type="molecule type" value="Genomic_DNA"/>
</dbReference>
<organism evidence="2 3">
    <name type="scientific">Planotetraspora mira</name>
    <dbReference type="NCBI Taxonomy" id="58121"/>
    <lineage>
        <taxon>Bacteria</taxon>
        <taxon>Bacillati</taxon>
        <taxon>Actinomycetota</taxon>
        <taxon>Actinomycetes</taxon>
        <taxon>Streptosporangiales</taxon>
        <taxon>Streptosporangiaceae</taxon>
        <taxon>Planotetraspora</taxon>
    </lineage>
</organism>
<reference evidence="2 3" key="1">
    <citation type="submission" date="2021-01" db="EMBL/GenBank/DDBJ databases">
        <title>Whole genome shotgun sequence of Planotetraspora mira NBRC 15435.</title>
        <authorList>
            <person name="Komaki H."/>
            <person name="Tamura T."/>
        </authorList>
    </citation>
    <scope>NUCLEOTIDE SEQUENCE [LARGE SCALE GENOMIC DNA]</scope>
    <source>
        <strain evidence="2 3">NBRC 15435</strain>
    </source>
</reference>
<dbReference type="AlphaFoldDB" id="A0A8J3TJT5"/>
<name>A0A8J3TJT5_9ACTN</name>
<accession>A0A8J3TJT5</accession>
<keyword evidence="1" id="KW-1133">Transmembrane helix</keyword>
<feature type="transmembrane region" description="Helical" evidence="1">
    <location>
        <begin position="12"/>
        <end position="30"/>
    </location>
</feature>
<dbReference type="InterPro" id="IPR021214">
    <property type="entry name" value="DUF2568"/>
</dbReference>
<evidence type="ECO:0000313" key="3">
    <source>
        <dbReference type="Proteomes" id="UP000650628"/>
    </source>
</evidence>
<feature type="transmembrane region" description="Helical" evidence="1">
    <location>
        <begin position="37"/>
        <end position="57"/>
    </location>
</feature>
<gene>
    <name evidence="2" type="ORF">Pmi06nite_19220</name>
</gene>
<protein>
    <recommendedName>
        <fullName evidence="4">DUF2568 domain-containing protein</fullName>
    </recommendedName>
</protein>
<dbReference type="RefSeq" id="WP_203952522.1">
    <property type="nucleotide sequence ID" value="NZ_BOOO01000009.1"/>
</dbReference>
<sequence>MLWTAVKDVDLLVALLLELAVYASACYWGFTRSADWPIKLLAGLGTPAVFVIVWAQFGAPSASHPLHDLARAALEICWYGGGAAALAASRGRRPAIVFVALYLVSTVIQHL</sequence>
<dbReference type="Pfam" id="PF10823">
    <property type="entry name" value="DUF2568"/>
    <property type="match status" value="1"/>
</dbReference>
<comment type="caution">
    <text evidence="2">The sequence shown here is derived from an EMBL/GenBank/DDBJ whole genome shotgun (WGS) entry which is preliminary data.</text>
</comment>
<proteinExistence type="predicted"/>